<dbReference type="Proteomes" id="UP001268683">
    <property type="component" value="Chromosome"/>
</dbReference>
<keyword evidence="3" id="KW-1185">Reference proteome</keyword>
<gene>
    <name evidence="2" type="ORF">QGN29_04535</name>
</gene>
<dbReference type="PANTHER" id="PTHR48207:SF4">
    <property type="entry name" value="BLL6097 PROTEIN"/>
    <property type="match status" value="1"/>
</dbReference>
<dbReference type="InterPro" id="IPR050483">
    <property type="entry name" value="CoA-transferase_III_domain"/>
</dbReference>
<protein>
    <submittedName>
        <fullName evidence="2">CoA transferase</fullName>
        <ecNumber evidence="2">2.8.3.-</ecNumber>
    </submittedName>
</protein>
<dbReference type="InterPro" id="IPR003673">
    <property type="entry name" value="CoA-Trfase_fam_III"/>
</dbReference>
<evidence type="ECO:0000313" key="3">
    <source>
        <dbReference type="Proteomes" id="UP001268683"/>
    </source>
</evidence>
<keyword evidence="1 2" id="KW-0808">Transferase</keyword>
<dbReference type="PANTHER" id="PTHR48207">
    <property type="entry name" value="SUCCINATE--HYDROXYMETHYLGLUTARATE COA-TRANSFERASE"/>
    <property type="match status" value="1"/>
</dbReference>
<organism evidence="2 3">
    <name type="scientific">Temperatibacter marinus</name>
    <dbReference type="NCBI Taxonomy" id="1456591"/>
    <lineage>
        <taxon>Bacteria</taxon>
        <taxon>Pseudomonadati</taxon>
        <taxon>Pseudomonadota</taxon>
        <taxon>Alphaproteobacteria</taxon>
        <taxon>Kordiimonadales</taxon>
        <taxon>Temperatibacteraceae</taxon>
        <taxon>Temperatibacter</taxon>
    </lineage>
</organism>
<dbReference type="Gene3D" id="3.30.1540.10">
    <property type="entry name" value="formyl-coa transferase, domain 3"/>
    <property type="match status" value="1"/>
</dbReference>
<evidence type="ECO:0000256" key="1">
    <source>
        <dbReference type="ARBA" id="ARBA00022679"/>
    </source>
</evidence>
<dbReference type="InterPro" id="IPR023606">
    <property type="entry name" value="CoA-Trfase_III_dom_1_sf"/>
</dbReference>
<name>A0AA52EIX1_9PROT</name>
<dbReference type="GO" id="GO:0008410">
    <property type="term" value="F:CoA-transferase activity"/>
    <property type="evidence" value="ECO:0007669"/>
    <property type="project" value="TreeGrafter"/>
</dbReference>
<proteinExistence type="predicted"/>
<dbReference type="RefSeq" id="WP_310799493.1">
    <property type="nucleotide sequence ID" value="NZ_CP123872.1"/>
</dbReference>
<dbReference type="InterPro" id="IPR044855">
    <property type="entry name" value="CoA-Trfase_III_dom3_sf"/>
</dbReference>
<dbReference type="EC" id="2.8.3.-" evidence="2"/>
<dbReference type="AlphaFoldDB" id="A0AA52EIX1"/>
<dbReference type="Pfam" id="PF02515">
    <property type="entry name" value="CoA_transf_3"/>
    <property type="match status" value="1"/>
</dbReference>
<dbReference type="SUPFAM" id="SSF89796">
    <property type="entry name" value="CoA-transferase family III (CaiB/BaiF)"/>
    <property type="match status" value="1"/>
</dbReference>
<dbReference type="Gene3D" id="3.40.50.10540">
    <property type="entry name" value="Crotonobetainyl-coa:carnitine coa-transferase, domain 1"/>
    <property type="match status" value="1"/>
</dbReference>
<dbReference type="KEGG" id="tmk:QGN29_04535"/>
<accession>A0AA52EIX1</accession>
<reference evidence="2" key="1">
    <citation type="submission" date="2023-04" db="EMBL/GenBank/DDBJ databases">
        <title>Complete genome sequence of Temperatibacter marinus.</title>
        <authorList>
            <person name="Rong J.-C."/>
            <person name="Yi M.-L."/>
            <person name="Zhao Q."/>
        </authorList>
    </citation>
    <scope>NUCLEOTIDE SEQUENCE</scope>
    <source>
        <strain evidence="2">NBRC 110045</strain>
    </source>
</reference>
<dbReference type="EMBL" id="CP123872">
    <property type="protein sequence ID" value="WND03640.1"/>
    <property type="molecule type" value="Genomic_DNA"/>
</dbReference>
<evidence type="ECO:0000313" key="2">
    <source>
        <dbReference type="EMBL" id="WND03640.1"/>
    </source>
</evidence>
<sequence>MANQNNSETSANSGKKSGPLDGVKIVEFTSVVLGPWASQTLGDMGADIIKVEAPRHDSNRNMGAYHKHEDLKALYLTSNRNKRCIALDLKVKEGLDIALQLCKEADVILHNQRPQTIERLGLGYDAIKAINPKVIYCGSYGYAKDGPYGDKSAMDDAIQAASGLANLMEKVYGEPRYLPTVVADKTTAMAVVQGILAALFHRERTGEGQAVEVPMFETMVHWVLCEHSWGQTFDPPKGPAGYDRIMEKGRKPFKTKDGHIAMLPYMDHQWQLFADLAQCPELVQSSLFATMESRLKHGKETNQAVAKIVAEKTTNDWIALLKDTSIPHMRVNSLDDVFSDPHLQQTGFFETHKHEDHGILKMPRTPINFSKTPVSIQRMPPRYGQHSKVILQELGYDEETINSLLSEKTVQTPEDF</sequence>